<dbReference type="CDD" id="cd02440">
    <property type="entry name" value="AdoMet_MTases"/>
    <property type="match status" value="1"/>
</dbReference>
<organism evidence="8 9">
    <name type="scientific">Litoribrevibacter euphylliae</name>
    <dbReference type="NCBI Taxonomy" id="1834034"/>
    <lineage>
        <taxon>Bacteria</taxon>
        <taxon>Pseudomonadati</taxon>
        <taxon>Pseudomonadota</taxon>
        <taxon>Gammaproteobacteria</taxon>
        <taxon>Oceanospirillales</taxon>
        <taxon>Oceanospirillaceae</taxon>
        <taxon>Litoribrevibacter</taxon>
    </lineage>
</organism>
<evidence type="ECO:0000313" key="9">
    <source>
        <dbReference type="Proteomes" id="UP001595476"/>
    </source>
</evidence>
<dbReference type="EC" id="2.1.1.77" evidence="7"/>
<keyword evidence="9" id="KW-1185">Reference proteome</keyword>
<proteinExistence type="inferred from homology"/>
<dbReference type="InterPro" id="IPR029063">
    <property type="entry name" value="SAM-dependent_MTases_sf"/>
</dbReference>
<comment type="subcellular location">
    <subcellularLocation>
        <location evidence="1 7">Cytoplasm</location>
    </subcellularLocation>
</comment>
<feature type="active site" evidence="7">
    <location>
        <position position="60"/>
    </location>
</feature>
<dbReference type="GO" id="GO:0004719">
    <property type="term" value="F:protein-L-isoaspartate (D-aspartate) O-methyltransferase activity"/>
    <property type="evidence" value="ECO:0007669"/>
    <property type="project" value="UniProtKB-EC"/>
</dbReference>
<dbReference type="SUPFAM" id="SSF53335">
    <property type="entry name" value="S-adenosyl-L-methionine-dependent methyltransferases"/>
    <property type="match status" value="1"/>
</dbReference>
<keyword evidence="5 7" id="KW-0808">Transferase</keyword>
<gene>
    <name evidence="7" type="primary">pcm</name>
    <name evidence="8" type="ORF">ACFOEK_05360</name>
</gene>
<comment type="function">
    <text evidence="7">Catalyzes the methyl esterification of L-isoaspartyl residues in peptides and proteins that result from spontaneous decomposition of normal L-aspartyl and L-asparaginyl residues. It plays a role in the repair and/or degradation of damaged proteins.</text>
</comment>
<dbReference type="EMBL" id="JBHRSZ010000002">
    <property type="protein sequence ID" value="MFC3150442.1"/>
    <property type="molecule type" value="Genomic_DNA"/>
</dbReference>
<dbReference type="PANTHER" id="PTHR11579">
    <property type="entry name" value="PROTEIN-L-ISOASPARTATE O-METHYLTRANSFERASE"/>
    <property type="match status" value="1"/>
</dbReference>
<dbReference type="RefSeq" id="WP_386718558.1">
    <property type="nucleotide sequence ID" value="NZ_JBHRSZ010000002.1"/>
</dbReference>
<keyword evidence="3 7" id="KW-0963">Cytoplasm</keyword>
<dbReference type="InterPro" id="IPR000682">
    <property type="entry name" value="PCMT"/>
</dbReference>
<dbReference type="NCBIfam" id="NF001453">
    <property type="entry name" value="PRK00312.1"/>
    <property type="match status" value="1"/>
</dbReference>
<comment type="catalytic activity">
    <reaction evidence="7">
        <text>[protein]-L-isoaspartate + S-adenosyl-L-methionine = [protein]-L-isoaspartate alpha-methyl ester + S-adenosyl-L-homocysteine</text>
        <dbReference type="Rhea" id="RHEA:12705"/>
        <dbReference type="Rhea" id="RHEA-COMP:12143"/>
        <dbReference type="Rhea" id="RHEA-COMP:12144"/>
        <dbReference type="ChEBI" id="CHEBI:57856"/>
        <dbReference type="ChEBI" id="CHEBI:59789"/>
        <dbReference type="ChEBI" id="CHEBI:90596"/>
        <dbReference type="ChEBI" id="CHEBI:90598"/>
        <dbReference type="EC" id="2.1.1.77"/>
    </reaction>
</comment>
<evidence type="ECO:0000256" key="1">
    <source>
        <dbReference type="ARBA" id="ARBA00004496"/>
    </source>
</evidence>
<keyword evidence="4 7" id="KW-0489">Methyltransferase</keyword>
<reference evidence="9" key="1">
    <citation type="journal article" date="2019" name="Int. J. Syst. Evol. Microbiol.">
        <title>The Global Catalogue of Microorganisms (GCM) 10K type strain sequencing project: providing services to taxonomists for standard genome sequencing and annotation.</title>
        <authorList>
            <consortium name="The Broad Institute Genomics Platform"/>
            <consortium name="The Broad Institute Genome Sequencing Center for Infectious Disease"/>
            <person name="Wu L."/>
            <person name="Ma J."/>
        </authorList>
    </citation>
    <scope>NUCLEOTIDE SEQUENCE [LARGE SCALE GENOMIC DNA]</scope>
    <source>
        <strain evidence="9">KCTC 52438</strain>
    </source>
</reference>
<dbReference type="Gene3D" id="3.40.50.150">
    <property type="entry name" value="Vaccinia Virus protein VP39"/>
    <property type="match status" value="1"/>
</dbReference>
<dbReference type="PANTHER" id="PTHR11579:SF0">
    <property type="entry name" value="PROTEIN-L-ISOASPARTATE(D-ASPARTATE) O-METHYLTRANSFERASE"/>
    <property type="match status" value="1"/>
</dbReference>
<evidence type="ECO:0000313" key="8">
    <source>
        <dbReference type="EMBL" id="MFC3150442.1"/>
    </source>
</evidence>
<accession>A0ABV7HFH0</accession>
<evidence type="ECO:0000256" key="2">
    <source>
        <dbReference type="ARBA" id="ARBA00005369"/>
    </source>
</evidence>
<dbReference type="NCBIfam" id="TIGR00080">
    <property type="entry name" value="pimt"/>
    <property type="match status" value="1"/>
</dbReference>
<dbReference type="GO" id="GO:0032259">
    <property type="term" value="P:methylation"/>
    <property type="evidence" value="ECO:0007669"/>
    <property type="project" value="UniProtKB-KW"/>
</dbReference>
<dbReference type="Proteomes" id="UP001595476">
    <property type="component" value="Unassembled WGS sequence"/>
</dbReference>
<keyword evidence="6 7" id="KW-0949">S-adenosyl-L-methionine</keyword>
<comment type="caution">
    <text evidence="8">The sequence shown here is derived from an EMBL/GenBank/DDBJ whole genome shotgun (WGS) entry which is preliminary data.</text>
</comment>
<sequence>MTSLRTRERLVQRLREEGVSDEIVLNVIRTTPRHIFVDEALAHRAYEDTALPIGFNQTLSQPYTVARMTELLLQPGAPRNVLEVGSGSGYQTAVLAQLVNKVYTVERIGPLQEKAKSRMKLLELSNVSFLHTDGGMGWPEKGPFDAIMVTAAPDKIPTALVDQLAVGGRMVIPVGDDKQYLTIVDKTSAGIEIERVEPARFVPLLAGIR</sequence>
<dbReference type="Pfam" id="PF01135">
    <property type="entry name" value="PCMT"/>
    <property type="match status" value="1"/>
</dbReference>
<evidence type="ECO:0000256" key="5">
    <source>
        <dbReference type="ARBA" id="ARBA00022679"/>
    </source>
</evidence>
<evidence type="ECO:0000256" key="4">
    <source>
        <dbReference type="ARBA" id="ARBA00022603"/>
    </source>
</evidence>
<name>A0ABV7HFH0_9GAMM</name>
<protein>
    <recommendedName>
        <fullName evidence="7">Protein-L-isoaspartate O-methyltransferase</fullName>
        <ecNumber evidence="7">2.1.1.77</ecNumber>
    </recommendedName>
    <alternativeName>
        <fullName evidence="7">L-isoaspartyl protein carboxyl methyltransferase</fullName>
    </alternativeName>
    <alternativeName>
        <fullName evidence="7">Protein L-isoaspartyl methyltransferase</fullName>
    </alternativeName>
    <alternativeName>
        <fullName evidence="7">Protein-beta-aspartate methyltransferase</fullName>
        <shortName evidence="7">PIMT</shortName>
    </alternativeName>
</protein>
<evidence type="ECO:0000256" key="3">
    <source>
        <dbReference type="ARBA" id="ARBA00022490"/>
    </source>
</evidence>
<evidence type="ECO:0000256" key="6">
    <source>
        <dbReference type="ARBA" id="ARBA00022691"/>
    </source>
</evidence>
<comment type="similarity">
    <text evidence="2 7">Belongs to the methyltransferase superfamily. L-isoaspartyl/D-aspartyl protein methyltransferase family.</text>
</comment>
<dbReference type="HAMAP" id="MF_00090">
    <property type="entry name" value="PIMT"/>
    <property type="match status" value="1"/>
</dbReference>
<evidence type="ECO:0000256" key="7">
    <source>
        <dbReference type="HAMAP-Rule" id="MF_00090"/>
    </source>
</evidence>